<dbReference type="EMBL" id="JABSTR010000008">
    <property type="protein sequence ID" value="KAH9376427.1"/>
    <property type="molecule type" value="Genomic_DNA"/>
</dbReference>
<sequence length="61" mass="6839">MNYTTSPTRLGFNQEADTNPDLTWIRGLLIAALGNNEETLGSDYNIIQISVPLTRSSKRNR</sequence>
<dbReference type="Proteomes" id="UP000821853">
    <property type="component" value="Unassembled WGS sequence"/>
</dbReference>
<keyword evidence="2" id="KW-1185">Reference proteome</keyword>
<gene>
    <name evidence="1" type="ORF">HPB48_020091</name>
</gene>
<organism evidence="1 2">
    <name type="scientific">Haemaphysalis longicornis</name>
    <name type="common">Bush tick</name>
    <dbReference type="NCBI Taxonomy" id="44386"/>
    <lineage>
        <taxon>Eukaryota</taxon>
        <taxon>Metazoa</taxon>
        <taxon>Ecdysozoa</taxon>
        <taxon>Arthropoda</taxon>
        <taxon>Chelicerata</taxon>
        <taxon>Arachnida</taxon>
        <taxon>Acari</taxon>
        <taxon>Parasitiformes</taxon>
        <taxon>Ixodida</taxon>
        <taxon>Ixodoidea</taxon>
        <taxon>Ixodidae</taxon>
        <taxon>Haemaphysalinae</taxon>
        <taxon>Haemaphysalis</taxon>
    </lineage>
</organism>
<comment type="caution">
    <text evidence="1">The sequence shown here is derived from an EMBL/GenBank/DDBJ whole genome shotgun (WGS) entry which is preliminary data.</text>
</comment>
<name>A0A9J6GM46_HAELO</name>
<dbReference type="VEuPathDB" id="VectorBase:HLOH_044465"/>
<protein>
    <submittedName>
        <fullName evidence="1">Uncharacterized protein</fullName>
    </submittedName>
</protein>
<reference evidence="1 2" key="1">
    <citation type="journal article" date="2020" name="Cell">
        <title>Large-Scale Comparative Analyses of Tick Genomes Elucidate Their Genetic Diversity and Vector Capacities.</title>
        <authorList>
            <consortium name="Tick Genome and Microbiome Consortium (TIGMIC)"/>
            <person name="Jia N."/>
            <person name="Wang J."/>
            <person name="Shi W."/>
            <person name="Du L."/>
            <person name="Sun Y."/>
            <person name="Zhan W."/>
            <person name="Jiang J.F."/>
            <person name="Wang Q."/>
            <person name="Zhang B."/>
            <person name="Ji P."/>
            <person name="Bell-Sakyi L."/>
            <person name="Cui X.M."/>
            <person name="Yuan T.T."/>
            <person name="Jiang B.G."/>
            <person name="Yang W.F."/>
            <person name="Lam T.T."/>
            <person name="Chang Q.C."/>
            <person name="Ding S.J."/>
            <person name="Wang X.J."/>
            <person name="Zhu J.G."/>
            <person name="Ruan X.D."/>
            <person name="Zhao L."/>
            <person name="Wei J.T."/>
            <person name="Ye R.Z."/>
            <person name="Que T.C."/>
            <person name="Du C.H."/>
            <person name="Zhou Y.H."/>
            <person name="Cheng J.X."/>
            <person name="Dai P.F."/>
            <person name="Guo W.B."/>
            <person name="Han X.H."/>
            <person name="Huang E.J."/>
            <person name="Li L.F."/>
            <person name="Wei W."/>
            <person name="Gao Y.C."/>
            <person name="Liu J.Z."/>
            <person name="Shao H.Z."/>
            <person name="Wang X."/>
            <person name="Wang C.C."/>
            <person name="Yang T.C."/>
            <person name="Huo Q.B."/>
            <person name="Li W."/>
            <person name="Chen H.Y."/>
            <person name="Chen S.E."/>
            <person name="Zhou L.G."/>
            <person name="Ni X.B."/>
            <person name="Tian J.H."/>
            <person name="Sheng Y."/>
            <person name="Liu T."/>
            <person name="Pan Y.S."/>
            <person name="Xia L.Y."/>
            <person name="Li J."/>
            <person name="Zhao F."/>
            <person name="Cao W.C."/>
        </authorList>
    </citation>
    <scope>NUCLEOTIDE SEQUENCE [LARGE SCALE GENOMIC DNA]</scope>
    <source>
        <strain evidence="1">HaeL-2018</strain>
    </source>
</reference>
<dbReference type="AlphaFoldDB" id="A0A9J6GM46"/>
<proteinExistence type="predicted"/>
<evidence type="ECO:0000313" key="2">
    <source>
        <dbReference type="Proteomes" id="UP000821853"/>
    </source>
</evidence>
<evidence type="ECO:0000313" key="1">
    <source>
        <dbReference type="EMBL" id="KAH9376427.1"/>
    </source>
</evidence>
<accession>A0A9J6GM46</accession>